<dbReference type="InterPro" id="IPR045851">
    <property type="entry name" value="AMP-bd_C_sf"/>
</dbReference>
<comment type="similarity">
    <text evidence="5 9">Belongs to the phenylacetyl-CoA ligase family.</text>
</comment>
<dbReference type="PANTHER" id="PTHR43439:SF1">
    <property type="entry name" value="PHENYLACETATE-COENZYME A LIGASE"/>
    <property type="match status" value="1"/>
</dbReference>
<dbReference type="CDD" id="cd05913">
    <property type="entry name" value="PaaK"/>
    <property type="match status" value="1"/>
</dbReference>
<evidence type="ECO:0000256" key="5">
    <source>
        <dbReference type="ARBA" id="ARBA00061566"/>
    </source>
</evidence>
<keyword evidence="3 9" id="KW-0547">Nucleotide-binding</keyword>
<accession>A0A5K7YM30</accession>
<dbReference type="EMBL" id="AP021874">
    <property type="protein sequence ID" value="BBO67414.1"/>
    <property type="molecule type" value="Genomic_DNA"/>
</dbReference>
<dbReference type="OrthoDB" id="580775at2"/>
<evidence type="ECO:0000259" key="11">
    <source>
        <dbReference type="Pfam" id="PF14535"/>
    </source>
</evidence>
<dbReference type="InterPro" id="IPR011880">
    <property type="entry name" value="PA_CoA_ligase"/>
</dbReference>
<name>A0A5K7YM30_9BACT</name>
<dbReference type="Pfam" id="PF14535">
    <property type="entry name" value="AMP-binding_C_2"/>
    <property type="match status" value="1"/>
</dbReference>
<dbReference type="KEGG" id="dalk:DSCA_13440"/>
<dbReference type="AlphaFoldDB" id="A0A5K7YM30"/>
<evidence type="ECO:0000313" key="12">
    <source>
        <dbReference type="EMBL" id="BBO67414.1"/>
    </source>
</evidence>
<protein>
    <recommendedName>
        <fullName evidence="7 9">Phenylacetate-coenzyme A ligase</fullName>
        <ecNumber evidence="6 9">6.2.1.30</ecNumber>
    </recommendedName>
    <alternativeName>
        <fullName evidence="8 9">Phenylacetyl-CoA ligase</fullName>
    </alternativeName>
</protein>
<dbReference type="Gene3D" id="3.40.50.12780">
    <property type="entry name" value="N-terminal domain of ligase-like"/>
    <property type="match status" value="1"/>
</dbReference>
<comment type="pathway">
    <text evidence="4 9">Aromatic compound metabolism; phenylacetate degradation.</text>
</comment>
<evidence type="ECO:0000256" key="3">
    <source>
        <dbReference type="ARBA" id="ARBA00022741"/>
    </source>
</evidence>
<comment type="function">
    <text evidence="9">Catalyzes the activation of phenylacetic acid (PA) to phenylacetyl-CoA (PA-CoA).</text>
</comment>
<dbReference type="GO" id="GO:0000166">
    <property type="term" value="F:nucleotide binding"/>
    <property type="evidence" value="ECO:0007669"/>
    <property type="project" value="UniProtKB-KW"/>
</dbReference>
<dbReference type="PIRSF" id="PIRSF006444">
    <property type="entry name" value="PaaK"/>
    <property type="match status" value="1"/>
</dbReference>
<keyword evidence="13" id="KW-1185">Reference proteome</keyword>
<dbReference type="Pfam" id="PF00501">
    <property type="entry name" value="AMP-binding"/>
    <property type="match status" value="1"/>
</dbReference>
<dbReference type="PANTHER" id="PTHR43439">
    <property type="entry name" value="PHENYLACETATE-COENZYME A LIGASE"/>
    <property type="match status" value="1"/>
</dbReference>
<dbReference type="EC" id="6.2.1.30" evidence="6 9"/>
<dbReference type="InterPro" id="IPR042099">
    <property type="entry name" value="ANL_N_sf"/>
</dbReference>
<proteinExistence type="inferred from homology"/>
<dbReference type="Gene3D" id="3.30.300.30">
    <property type="match status" value="1"/>
</dbReference>
<evidence type="ECO:0000256" key="4">
    <source>
        <dbReference type="ARBA" id="ARBA00060591"/>
    </source>
</evidence>
<evidence type="ECO:0000313" key="13">
    <source>
        <dbReference type="Proteomes" id="UP000427906"/>
    </source>
</evidence>
<comment type="subunit">
    <text evidence="1">Monomer.</text>
</comment>
<dbReference type="GO" id="GO:0010124">
    <property type="term" value="P:phenylacetate catabolic process"/>
    <property type="evidence" value="ECO:0007669"/>
    <property type="project" value="UniProtKB-UniRule"/>
</dbReference>
<dbReference type="InterPro" id="IPR051414">
    <property type="entry name" value="Adenylate-forming_Reductase"/>
</dbReference>
<dbReference type="Proteomes" id="UP000427906">
    <property type="component" value="Chromosome"/>
</dbReference>
<comment type="catalytic activity">
    <reaction evidence="9">
        <text>2-phenylacetate + ATP + CoA = phenylacetyl-CoA + AMP + diphosphate</text>
        <dbReference type="Rhea" id="RHEA:20956"/>
        <dbReference type="ChEBI" id="CHEBI:18401"/>
        <dbReference type="ChEBI" id="CHEBI:30616"/>
        <dbReference type="ChEBI" id="CHEBI:33019"/>
        <dbReference type="ChEBI" id="CHEBI:57287"/>
        <dbReference type="ChEBI" id="CHEBI:57390"/>
        <dbReference type="ChEBI" id="CHEBI:456215"/>
        <dbReference type="EC" id="6.2.1.30"/>
    </reaction>
</comment>
<evidence type="ECO:0000256" key="8">
    <source>
        <dbReference type="ARBA" id="ARBA00075111"/>
    </source>
</evidence>
<feature type="domain" description="AMP-dependent ligase C-terminal" evidence="11">
    <location>
        <begin position="334"/>
        <end position="430"/>
    </location>
</feature>
<gene>
    <name evidence="12" type="ORF">DSCA_13440</name>
</gene>
<keyword evidence="2 9" id="KW-0436">Ligase</keyword>
<reference evidence="12 13" key="1">
    <citation type="submission" date="2019-11" db="EMBL/GenBank/DDBJ databases">
        <title>Comparative genomics of hydrocarbon-degrading Desulfosarcina strains.</title>
        <authorList>
            <person name="Watanabe M."/>
            <person name="Kojima H."/>
            <person name="Fukui M."/>
        </authorList>
    </citation>
    <scope>NUCLEOTIDE SEQUENCE [LARGE SCALE GENOMIC DNA]</scope>
    <source>
        <strain evidence="12 13">PL12</strain>
    </source>
</reference>
<evidence type="ECO:0000256" key="2">
    <source>
        <dbReference type="ARBA" id="ARBA00022598"/>
    </source>
</evidence>
<dbReference type="RefSeq" id="WP_155315678.1">
    <property type="nucleotide sequence ID" value="NZ_AP021874.1"/>
</dbReference>
<evidence type="ECO:0000256" key="7">
    <source>
        <dbReference type="ARBA" id="ARBA00068695"/>
    </source>
</evidence>
<dbReference type="InterPro" id="IPR000873">
    <property type="entry name" value="AMP-dep_synth/lig_dom"/>
</dbReference>
<feature type="domain" description="AMP-dependent synthetase/ligase" evidence="10">
    <location>
        <begin position="81"/>
        <end position="285"/>
    </location>
</feature>
<evidence type="ECO:0000256" key="1">
    <source>
        <dbReference type="ARBA" id="ARBA00011245"/>
    </source>
</evidence>
<dbReference type="FunFam" id="3.40.50.12780:FF:000016">
    <property type="entry name" value="Phenylacetate-coenzyme A ligase"/>
    <property type="match status" value="1"/>
</dbReference>
<evidence type="ECO:0000256" key="6">
    <source>
        <dbReference type="ARBA" id="ARBA00066629"/>
    </source>
</evidence>
<dbReference type="GO" id="GO:0047475">
    <property type="term" value="F:phenylacetate-CoA ligase activity"/>
    <property type="evidence" value="ECO:0007669"/>
    <property type="project" value="UniProtKB-EC"/>
</dbReference>
<evidence type="ECO:0000256" key="9">
    <source>
        <dbReference type="PIRNR" id="PIRNR006444"/>
    </source>
</evidence>
<dbReference type="InterPro" id="IPR028154">
    <property type="entry name" value="AMP-dep_Lig_C"/>
</dbReference>
<evidence type="ECO:0000259" key="10">
    <source>
        <dbReference type="Pfam" id="PF00501"/>
    </source>
</evidence>
<sequence length="435" mass="48732">MPWNETYECMPVEKIQQFQLEKLLETFNWVAKRVPFYKKKFKEAGVKAADIKGIEDVAKLPFTVKNDLRDNYPFGLCAVPLKDVVRVHASSGTTGKPITGPYTAEDLDQWGECMARNFYAAGVRPDHVVQNAYGHGLFTGGLGFHQGATVMGCTVVPTSAGLTERQITLMKDFGAHVLCCTPSYALTIAERAEELKVDLKSLPLSIGIFGAEPWTTGMREEIEARMGIKAMEAYGLTELGGPGVGFDCDAQSGIHINEDYYLAEVVDPITLDPVPLGEKGELVFTSLQRRAMPMIRYRTKDITRLYRERCVCGRTFVKMDKIFGRTDDMLIISGVNVFPSQIESLLLDIEEVEPQYRLLVRKKGYLDQLVVQVEGKQEIYAAGDRKKFEVEAKIMAHIRGNMGISVEVNLVEPKFIARSEGKALRVVDERPKQFR</sequence>
<organism evidence="12 13">
    <name type="scientific">Desulfosarcina alkanivorans</name>
    <dbReference type="NCBI Taxonomy" id="571177"/>
    <lineage>
        <taxon>Bacteria</taxon>
        <taxon>Pseudomonadati</taxon>
        <taxon>Thermodesulfobacteriota</taxon>
        <taxon>Desulfobacteria</taxon>
        <taxon>Desulfobacterales</taxon>
        <taxon>Desulfosarcinaceae</taxon>
        <taxon>Desulfosarcina</taxon>
    </lineage>
</organism>
<dbReference type="UniPathway" id="UPA00930"/>
<dbReference type="SUPFAM" id="SSF56801">
    <property type="entry name" value="Acetyl-CoA synthetase-like"/>
    <property type="match status" value="1"/>
</dbReference>